<feature type="transmembrane region" description="Helical" evidence="5">
    <location>
        <begin position="365"/>
        <end position="394"/>
    </location>
</feature>
<dbReference type="InterPro" id="IPR051533">
    <property type="entry name" value="WaaL-like"/>
</dbReference>
<keyword evidence="2 5" id="KW-0812">Transmembrane</keyword>
<evidence type="ECO:0000259" key="6">
    <source>
        <dbReference type="Pfam" id="PF04932"/>
    </source>
</evidence>
<evidence type="ECO:0000256" key="2">
    <source>
        <dbReference type="ARBA" id="ARBA00022692"/>
    </source>
</evidence>
<protein>
    <submittedName>
        <fullName evidence="7">O-antigen ligase family protein</fullName>
    </submittedName>
</protein>
<feature type="transmembrane region" description="Helical" evidence="5">
    <location>
        <begin position="67"/>
        <end position="85"/>
    </location>
</feature>
<evidence type="ECO:0000313" key="7">
    <source>
        <dbReference type="EMBL" id="MDT0337265.1"/>
    </source>
</evidence>
<feature type="transmembrane region" description="Helical" evidence="5">
    <location>
        <begin position="150"/>
        <end position="172"/>
    </location>
</feature>
<feature type="transmembrane region" description="Helical" evidence="5">
    <location>
        <begin position="97"/>
        <end position="115"/>
    </location>
</feature>
<feature type="transmembrane region" description="Helical" evidence="5">
    <location>
        <begin position="217"/>
        <end position="237"/>
    </location>
</feature>
<feature type="transmembrane region" description="Helical" evidence="5">
    <location>
        <begin position="406"/>
        <end position="427"/>
    </location>
</feature>
<evidence type="ECO:0000256" key="3">
    <source>
        <dbReference type="ARBA" id="ARBA00022989"/>
    </source>
</evidence>
<comment type="caution">
    <text evidence="7">The sequence shown here is derived from an EMBL/GenBank/DDBJ whole genome shotgun (WGS) entry which is preliminary data.</text>
</comment>
<feature type="transmembrane region" description="Helical" evidence="5">
    <location>
        <begin position="267"/>
        <end position="284"/>
    </location>
</feature>
<feature type="domain" description="O-antigen ligase-related" evidence="6">
    <location>
        <begin position="230"/>
        <end position="380"/>
    </location>
</feature>
<dbReference type="GO" id="GO:0016020">
    <property type="term" value="C:membrane"/>
    <property type="evidence" value="ECO:0007669"/>
    <property type="project" value="UniProtKB-SubCell"/>
</dbReference>
<name>A0AAE4G7G4_9BURK</name>
<feature type="transmembrane region" description="Helical" evidence="5">
    <location>
        <begin position="184"/>
        <end position="205"/>
    </location>
</feature>
<feature type="transmembrane region" description="Helical" evidence="5">
    <location>
        <begin position="433"/>
        <end position="449"/>
    </location>
</feature>
<evidence type="ECO:0000256" key="5">
    <source>
        <dbReference type="SAM" id="Phobius"/>
    </source>
</evidence>
<accession>A0AAE4G7G4</accession>
<evidence type="ECO:0000256" key="4">
    <source>
        <dbReference type="ARBA" id="ARBA00023136"/>
    </source>
</evidence>
<dbReference type="RefSeq" id="WP_310838353.1">
    <property type="nucleotide sequence ID" value="NZ_JAVLSM010000013.1"/>
</dbReference>
<dbReference type="InterPro" id="IPR007016">
    <property type="entry name" value="O-antigen_ligase-rel_domated"/>
</dbReference>
<gene>
    <name evidence="7" type="ORF">RJN63_10535</name>
</gene>
<dbReference type="PANTHER" id="PTHR37422">
    <property type="entry name" value="TEICHURONIC ACID BIOSYNTHESIS PROTEIN TUAE"/>
    <property type="match status" value="1"/>
</dbReference>
<reference evidence="7" key="1">
    <citation type="submission" date="2023-02" db="EMBL/GenBank/DDBJ databases">
        <title>Description of Herbaspirillum huttiense subsp. nephrolepsisexaltata and Herbaspirillum huttiense subsp. lycopersicon.</title>
        <authorList>
            <person name="Poudel M."/>
            <person name="Sharma A."/>
            <person name="Goss E."/>
            <person name="Tapia J.H."/>
            <person name="Harmon C.M."/>
            <person name="Jones J.B."/>
        </authorList>
    </citation>
    <scope>NUCLEOTIDE SEQUENCE</scope>
    <source>
        <strain evidence="7">NC40101</strain>
    </source>
</reference>
<keyword evidence="3 5" id="KW-1133">Transmembrane helix</keyword>
<dbReference type="PANTHER" id="PTHR37422:SF13">
    <property type="entry name" value="LIPOPOLYSACCHARIDE BIOSYNTHESIS PROTEIN PA4999-RELATED"/>
    <property type="match status" value="1"/>
</dbReference>
<dbReference type="AlphaFoldDB" id="A0AAE4G7G4"/>
<proteinExistence type="predicted"/>
<comment type="subcellular location">
    <subcellularLocation>
        <location evidence="1">Membrane</location>
        <topology evidence="1">Multi-pass membrane protein</topology>
    </subcellularLocation>
</comment>
<dbReference type="GO" id="GO:0016874">
    <property type="term" value="F:ligase activity"/>
    <property type="evidence" value="ECO:0007669"/>
    <property type="project" value="UniProtKB-KW"/>
</dbReference>
<sequence>MKIWEVDGQSLSMKKVSGGNDVHADRHSVGLPGDEKPMLPKLMHWLLFAVAAVFVVLGMSVDRLAGISYHLLLLLAVVAIFVRGRRSLASYVASWKMLWPLYLAVSGFTICLVLSQTMIGNGSLKDFNIALRFQGFVVLCWAFSQMPQRFFRWLGTAFALATLVATVKTYWLTGGGVSREYVNFMPILAYSELAAILGTLAVFSIKWDAGLPGRVRKALMALKLLAGFGGIYCIYLYQSRGAWLAIPIFVIVGCVVFLPGGNRLLKIGAALLVMIAIATMYSSSDNIRQRLMMVQSDLASFESKADLNTSIGTRLQLWNGSLRLYREHPFIGVGVNGYSKALSKLAKEGVISPQAAIYPHSHNEFLFTAVIFGTCGVLALLALYFVPVVFFFWYGTRQSEACRVTAMMGLVLCLAFVSDGLVDVMFIWRECSLFYTVLLSLLVAALLRWHQPVSGYRAPAEAKP</sequence>
<keyword evidence="7" id="KW-0436">Ligase</keyword>
<dbReference type="EMBL" id="JAVRAA010000004">
    <property type="protein sequence ID" value="MDT0337265.1"/>
    <property type="molecule type" value="Genomic_DNA"/>
</dbReference>
<feature type="transmembrane region" description="Helical" evidence="5">
    <location>
        <begin position="243"/>
        <end position="260"/>
    </location>
</feature>
<keyword evidence="4 5" id="KW-0472">Membrane</keyword>
<dbReference type="Pfam" id="PF04932">
    <property type="entry name" value="Wzy_C"/>
    <property type="match status" value="1"/>
</dbReference>
<evidence type="ECO:0000256" key="1">
    <source>
        <dbReference type="ARBA" id="ARBA00004141"/>
    </source>
</evidence>
<feature type="transmembrane region" description="Helical" evidence="5">
    <location>
        <begin position="42"/>
        <end position="61"/>
    </location>
</feature>
<organism evidence="7">
    <name type="scientific">Herbaspirillum huttiense subsp. nephrolepidis</name>
    <dbReference type="NCBI Taxonomy" id="3075126"/>
    <lineage>
        <taxon>Bacteria</taxon>
        <taxon>Pseudomonadati</taxon>
        <taxon>Pseudomonadota</taxon>
        <taxon>Betaproteobacteria</taxon>
        <taxon>Burkholderiales</taxon>
        <taxon>Oxalobacteraceae</taxon>
        <taxon>Herbaspirillum</taxon>
    </lineage>
</organism>